<evidence type="ECO:0000313" key="7">
    <source>
        <dbReference type="Proteomes" id="UP000799753"/>
    </source>
</evidence>
<feature type="compositionally biased region" description="Low complexity" evidence="3">
    <location>
        <begin position="542"/>
        <end position="553"/>
    </location>
</feature>
<keyword evidence="2" id="KW-0811">Translocation</keyword>
<comment type="subcellular location">
    <subcellularLocation>
        <location evidence="1">Nucleus</location>
        <location evidence="1">Nuclear pore complex</location>
    </subcellularLocation>
</comment>
<dbReference type="SMART" id="SM00327">
    <property type="entry name" value="VWA"/>
    <property type="match status" value="1"/>
</dbReference>
<dbReference type="PROSITE" id="PS50234">
    <property type="entry name" value="VWFA"/>
    <property type="match status" value="1"/>
</dbReference>
<dbReference type="OrthoDB" id="1729737at2759"/>
<dbReference type="PANTHER" id="PTHR45737">
    <property type="entry name" value="VON WILLEBRAND FACTOR A DOMAIN-CONTAINING PROTEIN 5A"/>
    <property type="match status" value="1"/>
</dbReference>
<dbReference type="Gene3D" id="3.40.50.410">
    <property type="entry name" value="von Willebrand factor, type A domain"/>
    <property type="match status" value="1"/>
</dbReference>
<dbReference type="SUPFAM" id="SSF53300">
    <property type="entry name" value="vWA-like"/>
    <property type="match status" value="1"/>
</dbReference>
<dbReference type="PROSITE" id="PS51468">
    <property type="entry name" value="VIT"/>
    <property type="match status" value="1"/>
</dbReference>
<proteinExistence type="predicted"/>
<dbReference type="SMART" id="SM00609">
    <property type="entry name" value="VIT"/>
    <property type="match status" value="1"/>
</dbReference>
<evidence type="ECO:0000256" key="1">
    <source>
        <dbReference type="ARBA" id="ARBA00004567"/>
    </source>
</evidence>
<dbReference type="EMBL" id="MU006823">
    <property type="protein sequence ID" value="KAF2634488.1"/>
    <property type="molecule type" value="Genomic_DNA"/>
</dbReference>
<feature type="compositionally biased region" description="Low complexity" evidence="3">
    <location>
        <begin position="789"/>
        <end position="804"/>
    </location>
</feature>
<evidence type="ECO:0000259" key="4">
    <source>
        <dbReference type="PROSITE" id="PS50234"/>
    </source>
</evidence>
<reference evidence="6" key="1">
    <citation type="journal article" date="2020" name="Stud. Mycol.">
        <title>101 Dothideomycetes genomes: a test case for predicting lifestyles and emergence of pathogens.</title>
        <authorList>
            <person name="Haridas S."/>
            <person name="Albert R."/>
            <person name="Binder M."/>
            <person name="Bloem J."/>
            <person name="Labutti K."/>
            <person name="Salamov A."/>
            <person name="Andreopoulos B."/>
            <person name="Baker S."/>
            <person name="Barry K."/>
            <person name="Bills G."/>
            <person name="Bluhm B."/>
            <person name="Cannon C."/>
            <person name="Castanera R."/>
            <person name="Culley D."/>
            <person name="Daum C."/>
            <person name="Ezra D."/>
            <person name="Gonzalez J."/>
            <person name="Henrissat B."/>
            <person name="Kuo A."/>
            <person name="Liang C."/>
            <person name="Lipzen A."/>
            <person name="Lutzoni F."/>
            <person name="Magnuson J."/>
            <person name="Mondo S."/>
            <person name="Nolan M."/>
            <person name="Ohm R."/>
            <person name="Pangilinan J."/>
            <person name="Park H.-J."/>
            <person name="Ramirez L."/>
            <person name="Alfaro M."/>
            <person name="Sun H."/>
            <person name="Tritt A."/>
            <person name="Yoshinaga Y."/>
            <person name="Zwiers L.-H."/>
            <person name="Turgeon B."/>
            <person name="Goodwin S."/>
            <person name="Spatafora J."/>
            <person name="Crous P."/>
            <person name="Grigoriev I."/>
        </authorList>
    </citation>
    <scope>NUCLEOTIDE SEQUENCE</scope>
    <source>
        <strain evidence="6">CBS 473.64</strain>
    </source>
</reference>
<dbReference type="InterPro" id="IPR013694">
    <property type="entry name" value="VIT"/>
</dbReference>
<keyword evidence="7" id="KW-1185">Reference proteome</keyword>
<feature type="domain" description="VWFA" evidence="4">
    <location>
        <begin position="298"/>
        <end position="477"/>
    </location>
</feature>
<dbReference type="Proteomes" id="UP000799753">
    <property type="component" value="Unassembled WGS sequence"/>
</dbReference>
<evidence type="ECO:0000256" key="2">
    <source>
        <dbReference type="ARBA" id="ARBA00023132"/>
    </source>
</evidence>
<organism evidence="6 7">
    <name type="scientific">Massarina eburnea CBS 473.64</name>
    <dbReference type="NCBI Taxonomy" id="1395130"/>
    <lineage>
        <taxon>Eukaryota</taxon>
        <taxon>Fungi</taxon>
        <taxon>Dikarya</taxon>
        <taxon>Ascomycota</taxon>
        <taxon>Pezizomycotina</taxon>
        <taxon>Dothideomycetes</taxon>
        <taxon>Pleosporomycetidae</taxon>
        <taxon>Pleosporales</taxon>
        <taxon>Massarineae</taxon>
        <taxon>Massarinaceae</taxon>
        <taxon>Massarina</taxon>
    </lineage>
</organism>
<keyword evidence="2" id="KW-0813">Transport</keyword>
<dbReference type="PANTHER" id="PTHR45737:SF6">
    <property type="entry name" value="VON WILLEBRAND FACTOR A DOMAIN-CONTAINING PROTEIN 5A"/>
    <property type="match status" value="1"/>
</dbReference>
<feature type="region of interest" description="Disordered" evidence="3">
    <location>
        <begin position="854"/>
        <end position="908"/>
    </location>
</feature>
<dbReference type="AlphaFoldDB" id="A0A6A6RKH6"/>
<evidence type="ECO:0000256" key="3">
    <source>
        <dbReference type="SAM" id="MobiDB-lite"/>
    </source>
</evidence>
<gene>
    <name evidence="6" type="ORF">P280DRAFT_474598</name>
</gene>
<protein>
    <submittedName>
        <fullName evidence="6">VIT-domain-containing protein</fullName>
    </submittedName>
</protein>
<evidence type="ECO:0000259" key="5">
    <source>
        <dbReference type="PROSITE" id="PS51468"/>
    </source>
</evidence>
<feature type="domain" description="VIT" evidence="5">
    <location>
        <begin position="21"/>
        <end position="152"/>
    </location>
</feature>
<accession>A0A6A6RKH6</accession>
<keyword evidence="2" id="KW-0509">mRNA transport</keyword>
<dbReference type="Pfam" id="PF13634">
    <property type="entry name" value="Nucleoporin_FG"/>
    <property type="match status" value="2"/>
</dbReference>
<feature type="region of interest" description="Disordered" evidence="3">
    <location>
        <begin position="782"/>
        <end position="819"/>
    </location>
</feature>
<dbReference type="InterPro" id="IPR002035">
    <property type="entry name" value="VWF_A"/>
</dbReference>
<keyword evidence="2" id="KW-0906">Nuclear pore complex</keyword>
<dbReference type="InterPro" id="IPR036465">
    <property type="entry name" value="vWFA_dom_sf"/>
</dbReference>
<sequence length="1106" mass="118185">MAFGNRMHQQPGWRQHVCGLYYTVPYSGRLEKFHLPQVELSAHATILSTTSRTTLTQRFVNPSKEKGIREVKYTFPLYDGVSVVGFTCHVGDRAIVGVVKEKEKAKSVFNEAVSRGKTAGLLEQLDTADVFSTTVGNVPPGTDVVIKITYLGELKHDLEIDGIRFTIPNIIAPRYGRMPQAFYESTDEKVVGNSISITVDAEMPEGSFIQKILSPSHPIAVSIGTTSVQPNEQPSMSKASATLSLGNAQLGDDFVLQIVAKDTGVPTALLETHPTIPNQRALMATLVPRFALPSGKPEIVFVCDRSGSMAGQNILLAQQALQVFLKSIPVGVMFNICSFGSKHSFLWPRSVAYTQATLDEAVRHVATFNANYGGTEMFTPIKTAIEQRYKNIPLEIMMLTDGEIWDQKLLFHYLNEQVSVEKKHVRVFMLGVGAAVSHSLIEGVARAGNGFSQTVAQGEKMDAKVVRMLKGALSPHIDDYSLEVKYAAVTTPRSSSDEDDDFAIVEKVADSLQVKLDLNNNKEEGKPQPKPPISLFDPTANPDADLSSPPDSSGESRYAHLPTLPTPKIIQAPQNIPTLFAFTRTTIYLLLSPSAPQETPTSIVLRGTSAHGPLELSFPVQVLDTPDTMLHQLAARKAVAELEQGRGWLSQARDDKGELVREVWEGRFGELVEREGVRLGVEFGVAGGWCSFVAVEEEEEEGEMEVGEEKEKDGEWEWLDDEEVDIPSQSSVLPASAQANPTTGSSLFGNFGSPTPSLFGSTPVHQGTGGLFGSAASRAPSGSLFGTPAPQSSTFGGSSSLFSSAPPPQRRGGGAGMGVHHAFSSLGQRAGAGISTPQMERQQQQQTGGLFGTAQSVAQGGGLFGARTPSTSPPPSSLPMATSGTVRATHSGGLDPEDPYANVFGSASYETPQTGGLFGGIPSPTPQAGGLFGSTPHSPQTGGLFGTVTPASQTGGSVAVPSTSQVGELSNAALSTPRTGGLFGSSASPSTPSSPHPQPANANEYILTQLIRLQTFSGAWPWTTELFIAISVGEEAAEQELADIGVGDGIEEEEWVTAIVVAFFEERLEKDKGSWELVVEKARAWLVERLGEDRAREAVGRARGLA</sequence>
<feature type="region of interest" description="Disordered" evidence="3">
    <location>
        <begin position="519"/>
        <end position="561"/>
    </location>
</feature>
<feature type="region of interest" description="Disordered" evidence="3">
    <location>
        <begin position="977"/>
        <end position="1001"/>
    </location>
</feature>
<dbReference type="InterPro" id="IPR025574">
    <property type="entry name" value="Nucleoporin_FG_rpt"/>
</dbReference>
<dbReference type="GO" id="GO:0005643">
    <property type="term" value="C:nuclear pore"/>
    <property type="evidence" value="ECO:0007669"/>
    <property type="project" value="UniProtKB-SubCell"/>
</dbReference>
<evidence type="ECO:0000313" key="6">
    <source>
        <dbReference type="EMBL" id="KAF2634488.1"/>
    </source>
</evidence>
<keyword evidence="2" id="KW-0653">Protein transport</keyword>
<name>A0A6A6RKH6_9PLEO</name>
<dbReference type="Pfam" id="PF08487">
    <property type="entry name" value="VIT"/>
    <property type="match status" value="1"/>
</dbReference>
<dbReference type="Pfam" id="PF13768">
    <property type="entry name" value="VWA_3"/>
    <property type="match status" value="1"/>
</dbReference>
<keyword evidence="2" id="KW-0539">Nucleus</keyword>